<proteinExistence type="predicted"/>
<sequence length="179" mass="20380">MVPYYVKRKTVDEPTPVKHGQELVIVDNLRAGYEEHFTLISVAYSMKMGCGFIVGGNEFGAVLMNGLTTDYAAVRNDEEIRNPNWDKRAFIIVNGRRYCLAIRASDKHLVIDLPVVISRKQPVRIGDYIVGTDYREWVAECITSDGKLVMKAMDKHPPYTEIVTVDTPELQKYFGITYE</sequence>
<accession>A0A023W510</accession>
<name>A0A023W510_9CAUD</name>
<dbReference type="GeneID" id="19484977"/>
<organism evidence="1 2">
    <name type="scientific">Serratia phage PS2</name>
    <dbReference type="NCBI Taxonomy" id="1481112"/>
    <lineage>
        <taxon>Viruses</taxon>
        <taxon>Duplodnaviria</taxon>
        <taxon>Heunggongvirae</taxon>
        <taxon>Uroviricota</taxon>
        <taxon>Caudoviricetes</taxon>
        <taxon>Muldoonvirus</taxon>
        <taxon>Muldoonvirus PS2</taxon>
    </lineage>
</organism>
<dbReference type="EMBL" id="KJ025957">
    <property type="protein sequence ID" value="AHY25340.1"/>
    <property type="molecule type" value="Genomic_DNA"/>
</dbReference>
<gene>
    <name evidence="1" type="ORF">PS2_093</name>
</gene>
<dbReference type="KEGG" id="vg:19484977"/>
<evidence type="ECO:0000313" key="1">
    <source>
        <dbReference type="EMBL" id="AHY25340.1"/>
    </source>
</evidence>
<dbReference type="RefSeq" id="YP_009030140.1">
    <property type="nucleotide sequence ID" value="NC_024121.1"/>
</dbReference>
<keyword evidence="2" id="KW-1185">Reference proteome</keyword>
<protein>
    <submittedName>
        <fullName evidence="1">Uncharacterized protein</fullName>
    </submittedName>
</protein>
<reference evidence="1 2" key="1">
    <citation type="submission" date="2014-01" db="EMBL/GenBank/DDBJ databases">
        <authorList>
            <person name="Zhang G."/>
            <person name="Jin J."/>
            <person name="Li Z.J."/>
            <person name="Wang S.W."/>
            <person name="Chen S.J."/>
            <person name="Wang S.M."/>
            <person name="Wang X.T."/>
            <person name="Li Y.H."/>
            <person name="Wang J."/>
            <person name="Yang C.K."/>
            <person name="Wang L."/>
        </authorList>
    </citation>
    <scope>NUCLEOTIDE SEQUENCE [LARGE SCALE GENOMIC DNA]</scope>
</reference>
<dbReference type="Proteomes" id="UP000024445">
    <property type="component" value="Segment"/>
</dbReference>
<evidence type="ECO:0000313" key="2">
    <source>
        <dbReference type="Proteomes" id="UP000024445"/>
    </source>
</evidence>